<comment type="pathway">
    <text evidence="11">Sulfur metabolism; glutathione metabolism.</text>
</comment>
<keyword evidence="4 11" id="KW-0808">Transferase</keyword>
<dbReference type="OrthoDB" id="5297205at2"/>
<comment type="catalytic activity">
    <reaction evidence="8 11">
        <text>an N-terminal (5-L-glutamyl)-[peptide] + an alpha-amino acid = 5-L-glutamyl amino acid + an N-terminal L-alpha-aminoacyl-[peptide]</text>
        <dbReference type="Rhea" id="RHEA:23904"/>
        <dbReference type="Rhea" id="RHEA-COMP:9780"/>
        <dbReference type="Rhea" id="RHEA-COMP:9795"/>
        <dbReference type="ChEBI" id="CHEBI:77644"/>
        <dbReference type="ChEBI" id="CHEBI:78597"/>
        <dbReference type="ChEBI" id="CHEBI:78599"/>
        <dbReference type="ChEBI" id="CHEBI:78608"/>
        <dbReference type="EC" id="2.3.2.2"/>
    </reaction>
</comment>
<evidence type="ECO:0000256" key="8">
    <source>
        <dbReference type="ARBA" id="ARBA00047417"/>
    </source>
</evidence>
<evidence type="ECO:0000313" key="12">
    <source>
        <dbReference type="EMBL" id="RDU62705.1"/>
    </source>
</evidence>
<dbReference type="UniPathway" id="UPA00204"/>
<keyword evidence="13" id="KW-1185">Reference proteome</keyword>
<evidence type="ECO:0000256" key="5">
    <source>
        <dbReference type="ARBA" id="ARBA00022801"/>
    </source>
</evidence>
<evidence type="ECO:0000256" key="7">
    <source>
        <dbReference type="ARBA" id="ARBA00023315"/>
    </source>
</evidence>
<dbReference type="InterPro" id="IPR051792">
    <property type="entry name" value="GGT_bact"/>
</dbReference>
<gene>
    <name evidence="12" type="primary">ggt</name>
    <name evidence="12" type="ORF">CQA53_09145</name>
</gene>
<dbReference type="PRINTS" id="PR01210">
    <property type="entry name" value="GGTRANSPTASE"/>
</dbReference>
<keyword evidence="11" id="KW-0317">Glutathione biosynthesis</keyword>
<comment type="catalytic activity">
    <reaction evidence="1 11">
        <text>an S-substituted glutathione + H2O = an S-substituted L-cysteinylglycine + L-glutamate</text>
        <dbReference type="Rhea" id="RHEA:59468"/>
        <dbReference type="ChEBI" id="CHEBI:15377"/>
        <dbReference type="ChEBI" id="CHEBI:29985"/>
        <dbReference type="ChEBI" id="CHEBI:90779"/>
        <dbReference type="ChEBI" id="CHEBI:143103"/>
        <dbReference type="EC" id="3.4.19.13"/>
    </reaction>
</comment>
<reference evidence="12 13" key="1">
    <citation type="submission" date="2018-04" db="EMBL/GenBank/DDBJ databases">
        <title>Novel Campyloabacter and Helicobacter Species and Strains.</title>
        <authorList>
            <person name="Mannion A.J."/>
            <person name="Shen Z."/>
            <person name="Fox J.G."/>
        </authorList>
    </citation>
    <scope>NUCLEOTIDE SEQUENCE [LARGE SCALE GENOMIC DNA]</scope>
    <source>
        <strain evidence="12 13">MIT 17-337</strain>
    </source>
</reference>
<proteinExistence type="inferred from homology"/>
<dbReference type="Proteomes" id="UP000256379">
    <property type="component" value="Unassembled WGS sequence"/>
</dbReference>
<dbReference type="SUPFAM" id="SSF56235">
    <property type="entry name" value="N-terminal nucleophile aminohydrolases (Ntn hydrolases)"/>
    <property type="match status" value="1"/>
</dbReference>
<evidence type="ECO:0000313" key="13">
    <source>
        <dbReference type="Proteomes" id="UP000256379"/>
    </source>
</evidence>
<evidence type="ECO:0000256" key="11">
    <source>
        <dbReference type="RuleBase" id="RU368036"/>
    </source>
</evidence>
<keyword evidence="7 11" id="KW-0012">Acyltransferase</keyword>
<dbReference type="Pfam" id="PF01019">
    <property type="entry name" value="G_glu_transpept"/>
    <property type="match status" value="1"/>
</dbReference>
<name>A0A3D8ICC9_9HELI</name>
<feature type="binding site" evidence="10">
    <location>
        <begin position="396"/>
        <end position="398"/>
    </location>
    <ligand>
        <name>L-glutamate</name>
        <dbReference type="ChEBI" id="CHEBI:29985"/>
    </ligand>
</feature>
<dbReference type="InterPro" id="IPR043137">
    <property type="entry name" value="GGT_ssub_C"/>
</dbReference>
<evidence type="ECO:0000256" key="2">
    <source>
        <dbReference type="ARBA" id="ARBA00001089"/>
    </source>
</evidence>
<dbReference type="GO" id="GO:0103068">
    <property type="term" value="F:leukotriene C4 gamma-glutamyl transferase activity"/>
    <property type="evidence" value="ECO:0007669"/>
    <property type="project" value="UniProtKB-EC"/>
</dbReference>
<dbReference type="GO" id="GO:0006751">
    <property type="term" value="P:glutathione catabolic process"/>
    <property type="evidence" value="ECO:0007669"/>
    <property type="project" value="UniProtKB-UniRule"/>
</dbReference>
<dbReference type="PANTHER" id="PTHR43199">
    <property type="entry name" value="GLUTATHIONE HYDROLASE"/>
    <property type="match status" value="1"/>
</dbReference>
<feature type="binding site" evidence="10">
    <location>
        <position position="471"/>
    </location>
    <ligand>
        <name>L-glutamate</name>
        <dbReference type="ChEBI" id="CHEBI:29985"/>
    </ligand>
</feature>
<evidence type="ECO:0000256" key="9">
    <source>
        <dbReference type="PIRSR" id="PIRSR600101-1"/>
    </source>
</evidence>
<comment type="PTM">
    <text evidence="11">Cleaved by autocatalysis into a large and a small subunit.</text>
</comment>
<evidence type="ECO:0000256" key="1">
    <source>
        <dbReference type="ARBA" id="ARBA00001049"/>
    </source>
</evidence>
<dbReference type="EMBL" id="NXLQ01000029">
    <property type="protein sequence ID" value="RDU62705.1"/>
    <property type="molecule type" value="Genomic_DNA"/>
</dbReference>
<dbReference type="InterPro" id="IPR055262">
    <property type="entry name" value="GGT_CS"/>
</dbReference>
<dbReference type="InterPro" id="IPR029055">
    <property type="entry name" value="Ntn_hydrolases_N"/>
</dbReference>
<dbReference type="NCBIfam" id="TIGR00066">
    <property type="entry name" value="g_glut_trans"/>
    <property type="match status" value="1"/>
</dbReference>
<accession>A0A3D8ICC9</accession>
<comment type="subunit">
    <text evidence="11">This enzyme consists of two polypeptide chains, which are synthesized in precursor form from a single polypeptide.</text>
</comment>
<evidence type="ECO:0000256" key="10">
    <source>
        <dbReference type="PIRSR" id="PIRSR600101-2"/>
    </source>
</evidence>
<sequence>MPLLIFFCFMSNIYAANYVPIKDSKGVGLALSSSPYATTIGQQVLEKGGNAIDAAVAMGYALAVTHPAAGNIGGGGFALIHLANGENLALDFREKSPLAATHDMFLDSKKDIIPNAATIGYLSIATPGMVKGMSAMLEKYGTKSLANLLQPAIQLAQNGFIVTQRQSETMEEAQQDFMKFPSSRAYFLKKDGSVYQDGDILIQKDLAKTLRILQKDGAEAFYRGEIGNALIKDIQKNGGILTKQDLENYNVTWRKPIYGTYRGYEIISMPPPSSGGTHIVQILNVLENANIASLGFHSSQSIHLMVEAMRQAYADRAAFMGDSDFIKIPLDILTSKEYAKKIFTNITKNAMPSNTIKAGLDSIKQPYSKANFKEGANTTHYSIVDKWGNAVSVTYTLNKRYGSAVSLNGYGFLLNDQMENFAIKTGVPNRHGLIEGENNAIMPNKRPLSSMSPTIILKDKQLFMVLGTPGSGKIISTLTQVIVNIIDYKMDIAEAIQAPRFHMQWQPDRIDIEKFLLNADTIENLKKMGYRLMETEYMGDVNAIIIDPASKIIYGSLDPRRKL</sequence>
<feature type="active site" description="Nucleophile" evidence="9">
    <location>
        <position position="378"/>
    </location>
</feature>
<dbReference type="EC" id="2.3.2.2" evidence="11"/>
<dbReference type="PROSITE" id="PS00462">
    <property type="entry name" value="G_GLU_TRANSPEPTIDASE"/>
    <property type="match status" value="1"/>
</dbReference>
<comment type="similarity">
    <text evidence="3 11">Belongs to the gamma-glutamyltransferase family.</text>
</comment>
<evidence type="ECO:0000256" key="4">
    <source>
        <dbReference type="ARBA" id="ARBA00022679"/>
    </source>
</evidence>
<dbReference type="InterPro" id="IPR000101">
    <property type="entry name" value="GGT_peptidase"/>
</dbReference>
<evidence type="ECO:0000256" key="3">
    <source>
        <dbReference type="ARBA" id="ARBA00009381"/>
    </source>
</evidence>
<keyword evidence="6 11" id="KW-0865">Zymogen</keyword>
<feature type="binding site" evidence="10">
    <location>
        <position position="93"/>
    </location>
    <ligand>
        <name>L-glutamate</name>
        <dbReference type="ChEBI" id="CHEBI:29985"/>
    </ligand>
</feature>
<dbReference type="PANTHER" id="PTHR43199:SF1">
    <property type="entry name" value="GLUTATHIONE HYDROLASE PROENZYME"/>
    <property type="match status" value="1"/>
</dbReference>
<dbReference type="AlphaFoldDB" id="A0A3D8ICC9"/>
<protein>
    <recommendedName>
        <fullName evidence="11">Glutathione hydrolase proenzyme</fullName>
        <ecNumber evidence="11">2.3.2.2</ecNumber>
        <ecNumber evidence="11">3.4.19.13</ecNumber>
    </recommendedName>
    <component>
        <recommendedName>
            <fullName evidence="11">Glutathione hydrolase large chain</fullName>
        </recommendedName>
    </component>
    <component>
        <recommendedName>
            <fullName evidence="11">Glutathione hydrolase small chain</fullName>
        </recommendedName>
    </component>
</protein>
<feature type="binding site" evidence="10">
    <location>
        <begin position="449"/>
        <end position="450"/>
    </location>
    <ligand>
        <name>L-glutamate</name>
        <dbReference type="ChEBI" id="CHEBI:29985"/>
    </ligand>
</feature>
<dbReference type="InterPro" id="IPR043138">
    <property type="entry name" value="GGT_lsub"/>
</dbReference>
<dbReference type="Gene3D" id="3.60.20.40">
    <property type="match status" value="1"/>
</dbReference>
<dbReference type="GO" id="GO:0036374">
    <property type="term" value="F:glutathione hydrolase activity"/>
    <property type="evidence" value="ECO:0007669"/>
    <property type="project" value="UniProtKB-UniRule"/>
</dbReference>
<evidence type="ECO:0000256" key="6">
    <source>
        <dbReference type="ARBA" id="ARBA00023145"/>
    </source>
</evidence>
<dbReference type="EC" id="3.4.19.13" evidence="11"/>
<dbReference type="Gene3D" id="1.10.246.130">
    <property type="match status" value="1"/>
</dbReference>
<organism evidence="12 13">
    <name type="scientific">Helicobacter didelphidarum</name>
    <dbReference type="NCBI Taxonomy" id="2040648"/>
    <lineage>
        <taxon>Bacteria</taxon>
        <taxon>Pseudomonadati</taxon>
        <taxon>Campylobacterota</taxon>
        <taxon>Epsilonproteobacteria</taxon>
        <taxon>Campylobacterales</taxon>
        <taxon>Helicobacteraceae</taxon>
        <taxon>Helicobacter</taxon>
    </lineage>
</organism>
<dbReference type="GO" id="GO:0006750">
    <property type="term" value="P:glutathione biosynthetic process"/>
    <property type="evidence" value="ECO:0007669"/>
    <property type="project" value="UniProtKB-KW"/>
</dbReference>
<comment type="caution">
    <text evidence="12">The sequence shown here is derived from an EMBL/GenBank/DDBJ whole genome shotgun (WGS) entry which is preliminary data.</text>
</comment>
<keyword evidence="5 11" id="KW-0378">Hydrolase</keyword>
<comment type="catalytic activity">
    <reaction evidence="2 11">
        <text>glutathione + H2O = L-cysteinylglycine + L-glutamate</text>
        <dbReference type="Rhea" id="RHEA:28807"/>
        <dbReference type="ChEBI" id="CHEBI:15377"/>
        <dbReference type="ChEBI" id="CHEBI:29985"/>
        <dbReference type="ChEBI" id="CHEBI:57925"/>
        <dbReference type="ChEBI" id="CHEBI:61694"/>
        <dbReference type="EC" id="3.4.19.13"/>
    </reaction>
</comment>